<keyword evidence="3" id="KW-0132">Cell division</keyword>
<keyword evidence="2" id="KW-0472">Membrane</keyword>
<dbReference type="PANTHER" id="PTHR47755">
    <property type="entry name" value="CELL DIVISION PROTEIN FTSX"/>
    <property type="match status" value="1"/>
</dbReference>
<evidence type="ECO:0000313" key="3">
    <source>
        <dbReference type="EMBL" id="AQT48401.1"/>
    </source>
</evidence>
<gene>
    <name evidence="3" type="ORF">BBC0122_023320</name>
</gene>
<dbReference type="AlphaFoldDB" id="A0A1U9ML72"/>
<feature type="transmembrane region" description="Helical" evidence="2">
    <location>
        <begin position="42"/>
        <end position="64"/>
    </location>
</feature>
<dbReference type="Proteomes" id="UP000189632">
    <property type="component" value="Chromosome"/>
</dbReference>
<dbReference type="GO" id="GO:0016020">
    <property type="term" value="C:membrane"/>
    <property type="evidence" value="ECO:0007669"/>
    <property type="project" value="InterPro"/>
</dbReference>
<feature type="region of interest" description="Disordered" evidence="1">
    <location>
        <begin position="1"/>
        <end position="21"/>
    </location>
</feature>
<accession>A0A1U9ML72</accession>
<feature type="transmembrane region" description="Helical" evidence="2">
    <location>
        <begin position="188"/>
        <end position="210"/>
    </location>
</feature>
<dbReference type="InterPro" id="IPR004513">
    <property type="entry name" value="FtsX"/>
</dbReference>
<dbReference type="EMBL" id="CP015625">
    <property type="protein sequence ID" value="AQT48401.1"/>
    <property type="molecule type" value="Genomic_DNA"/>
</dbReference>
<keyword evidence="3" id="KW-0131">Cell cycle</keyword>
<dbReference type="KEGG" id="bapi:BBC0122_023320"/>
<evidence type="ECO:0000256" key="2">
    <source>
        <dbReference type="SAM" id="Phobius"/>
    </source>
</evidence>
<evidence type="ECO:0000313" key="4">
    <source>
        <dbReference type="Proteomes" id="UP000189632"/>
    </source>
</evidence>
<name>A0A1U9ML72_9HYPH</name>
<dbReference type="PANTHER" id="PTHR47755:SF1">
    <property type="entry name" value="CELL DIVISION PROTEIN FTSX"/>
    <property type="match status" value="1"/>
</dbReference>
<proteinExistence type="predicted"/>
<keyword evidence="4" id="KW-1185">Reference proteome</keyword>
<dbReference type="GO" id="GO:0051301">
    <property type="term" value="P:cell division"/>
    <property type="evidence" value="ECO:0007669"/>
    <property type="project" value="UniProtKB-KW"/>
</dbReference>
<dbReference type="GO" id="GO:0032153">
    <property type="term" value="C:cell division site"/>
    <property type="evidence" value="ECO:0007669"/>
    <property type="project" value="TreeGrafter"/>
</dbReference>
<evidence type="ECO:0000256" key="1">
    <source>
        <dbReference type="SAM" id="MobiDB-lite"/>
    </source>
</evidence>
<feature type="transmembrane region" description="Helical" evidence="2">
    <location>
        <begin position="247"/>
        <end position="267"/>
    </location>
</feature>
<dbReference type="STRING" id="1686310.BBC0244_021970"/>
<keyword evidence="2" id="KW-0812">Transmembrane</keyword>
<feature type="transmembrane region" description="Helical" evidence="2">
    <location>
        <begin position="294"/>
        <end position="316"/>
    </location>
</feature>
<reference evidence="3 4" key="1">
    <citation type="submission" date="2016-11" db="EMBL/GenBank/DDBJ databases">
        <title>Comparative genomics of Bartonella apis.</title>
        <authorList>
            <person name="Engel P."/>
        </authorList>
    </citation>
    <scope>NUCLEOTIDE SEQUENCE [LARGE SCALE GENOMIC DNA]</scope>
    <source>
        <strain evidence="3 4">BBC0122</strain>
    </source>
</reference>
<feature type="transmembrane region" description="Helical" evidence="2">
    <location>
        <begin position="216"/>
        <end position="235"/>
    </location>
</feature>
<keyword evidence="2" id="KW-1133">Transmembrane helix</keyword>
<organism evidence="3 4">
    <name type="scientific">Bartonella choladocola</name>
    <dbReference type="NCBI Taxonomy" id="2750995"/>
    <lineage>
        <taxon>Bacteria</taxon>
        <taxon>Pseudomonadati</taxon>
        <taxon>Pseudomonadota</taxon>
        <taxon>Alphaproteobacteria</taxon>
        <taxon>Hyphomicrobiales</taxon>
        <taxon>Bartonellaceae</taxon>
        <taxon>Bartonella</taxon>
    </lineage>
</organism>
<sequence length="331" mass="35762">MTEGSNSMTELSPSPNSRKLWQGRNVSGQTSIVPASDVAGQALVVVIAIMTLLASLSIGGVDLIGYSAHNWENQISREATIQIRPTDGLDIEKTLNYAVELVQGFPGVKSAQIIDRAQTERLLEPWLGTGLELKELPIPRLVVVTLDDTNKADFGMISDAVATQIPGGSFDDHRNAINRLVTMAHATIIIGVIILALVISALTLTIIFATRSALSANAHIVEVLYFIGAEAGFIARQFDFHFFKTGLKGAFLGGFTSIVIFIVFSFWTRFAAGTPGSDQASALFGHFSLGLSSYIKIFILIGFVALLTMVTSRLTILSQLKSIDRKESDLF</sequence>
<protein>
    <submittedName>
        <fullName evidence="3">Cell division transport system permease protein</fullName>
    </submittedName>
</protein>